<dbReference type="GO" id="GO:0004309">
    <property type="term" value="F:exopolyphosphatase activity"/>
    <property type="evidence" value="ECO:0007669"/>
    <property type="project" value="TreeGrafter"/>
</dbReference>
<proteinExistence type="inferred from homology"/>
<evidence type="ECO:0000256" key="3">
    <source>
        <dbReference type="ARBA" id="ARBA00022723"/>
    </source>
</evidence>
<dbReference type="AlphaFoldDB" id="A0A381TV54"/>
<evidence type="ECO:0000313" key="7">
    <source>
        <dbReference type="EMBL" id="SVA19321.1"/>
    </source>
</evidence>
<feature type="domain" description="Survival protein SurE-like phosphatase/nucleotidase" evidence="6">
    <location>
        <begin position="3"/>
        <end position="179"/>
    </location>
</feature>
<dbReference type="EMBL" id="UINC01005135">
    <property type="protein sequence ID" value="SVA19321.1"/>
    <property type="molecule type" value="Genomic_DNA"/>
</dbReference>
<comment type="similarity">
    <text evidence="1">Belongs to the SurE nucleotidase family.</text>
</comment>
<keyword evidence="4" id="KW-0547">Nucleotide-binding</keyword>
<accession>A0A381TV54</accession>
<keyword evidence="2" id="KW-0963">Cytoplasm</keyword>
<dbReference type="SUPFAM" id="SSF64167">
    <property type="entry name" value="SurE-like"/>
    <property type="match status" value="1"/>
</dbReference>
<dbReference type="Gene3D" id="3.40.1210.10">
    <property type="entry name" value="Survival protein SurE-like phosphatase/nucleotidase"/>
    <property type="match status" value="1"/>
</dbReference>
<sequence>MRVLVTNDDGINSPGLAALAELVGEAGHTPVVAAPAHDQSGMAAALGPLDDPGRVSIERVSMDGLDAHAVYAPTALVVMLAMQGGFGEAPDLVVSGINNGPNTGRSTLHSATVAAVLVAGYHGRSGLAVSQVDGVPQRWSTAAAMARPLLEWLFDAPATTLLNLNVPNADPDEVLGLRQAGLAIVGGVETVVTGRDETGIDIDLVPTRRDLPPGLDSTLLREGWATVSALTLPTALDVDLPTGRWWRDR</sequence>
<dbReference type="GO" id="GO:0008253">
    <property type="term" value="F:5'-nucleotidase activity"/>
    <property type="evidence" value="ECO:0007669"/>
    <property type="project" value="TreeGrafter"/>
</dbReference>
<organism evidence="7">
    <name type="scientific">marine metagenome</name>
    <dbReference type="NCBI Taxonomy" id="408172"/>
    <lineage>
        <taxon>unclassified sequences</taxon>
        <taxon>metagenomes</taxon>
        <taxon>ecological metagenomes</taxon>
    </lineage>
</organism>
<protein>
    <recommendedName>
        <fullName evidence="6">Survival protein SurE-like phosphatase/nucleotidase domain-containing protein</fullName>
    </recommendedName>
</protein>
<evidence type="ECO:0000256" key="4">
    <source>
        <dbReference type="ARBA" id="ARBA00022741"/>
    </source>
</evidence>
<gene>
    <name evidence="7" type="ORF">METZ01_LOCUS72175</name>
</gene>
<dbReference type="Pfam" id="PF01975">
    <property type="entry name" value="SurE"/>
    <property type="match status" value="1"/>
</dbReference>
<dbReference type="GO" id="GO:0008254">
    <property type="term" value="F:3'-nucleotidase activity"/>
    <property type="evidence" value="ECO:0007669"/>
    <property type="project" value="TreeGrafter"/>
</dbReference>
<dbReference type="PANTHER" id="PTHR30457:SF12">
    <property type="entry name" value="5'_3'-NUCLEOTIDASE SURE"/>
    <property type="match status" value="1"/>
</dbReference>
<dbReference type="InterPro" id="IPR030048">
    <property type="entry name" value="SurE"/>
</dbReference>
<dbReference type="PANTHER" id="PTHR30457">
    <property type="entry name" value="5'-NUCLEOTIDASE SURE"/>
    <property type="match status" value="1"/>
</dbReference>
<evidence type="ECO:0000259" key="6">
    <source>
        <dbReference type="Pfam" id="PF01975"/>
    </source>
</evidence>
<dbReference type="GO" id="GO:0000166">
    <property type="term" value="F:nucleotide binding"/>
    <property type="evidence" value="ECO:0007669"/>
    <property type="project" value="UniProtKB-KW"/>
</dbReference>
<keyword evidence="5" id="KW-0378">Hydrolase</keyword>
<evidence type="ECO:0000256" key="5">
    <source>
        <dbReference type="ARBA" id="ARBA00022801"/>
    </source>
</evidence>
<evidence type="ECO:0000256" key="2">
    <source>
        <dbReference type="ARBA" id="ARBA00022490"/>
    </source>
</evidence>
<dbReference type="InterPro" id="IPR002828">
    <property type="entry name" value="SurE-like_Pase/nucleotidase"/>
</dbReference>
<keyword evidence="3" id="KW-0479">Metal-binding</keyword>
<evidence type="ECO:0000256" key="1">
    <source>
        <dbReference type="ARBA" id="ARBA00011062"/>
    </source>
</evidence>
<name>A0A381TV54_9ZZZZ</name>
<dbReference type="InterPro" id="IPR036523">
    <property type="entry name" value="SurE-like_sf"/>
</dbReference>
<dbReference type="GO" id="GO:0046872">
    <property type="term" value="F:metal ion binding"/>
    <property type="evidence" value="ECO:0007669"/>
    <property type="project" value="UniProtKB-KW"/>
</dbReference>
<reference evidence="7" key="1">
    <citation type="submission" date="2018-05" db="EMBL/GenBank/DDBJ databases">
        <authorList>
            <person name="Lanie J.A."/>
            <person name="Ng W.-L."/>
            <person name="Kazmierczak K.M."/>
            <person name="Andrzejewski T.M."/>
            <person name="Davidsen T.M."/>
            <person name="Wayne K.J."/>
            <person name="Tettelin H."/>
            <person name="Glass J.I."/>
            <person name="Rusch D."/>
            <person name="Podicherti R."/>
            <person name="Tsui H.-C.T."/>
            <person name="Winkler M.E."/>
        </authorList>
    </citation>
    <scope>NUCLEOTIDE SEQUENCE</scope>
</reference>